<evidence type="ECO:0000256" key="1">
    <source>
        <dbReference type="SAM" id="Phobius"/>
    </source>
</evidence>
<sequence>MGEVLLDKQSQDADAMAESEAVKRALGVVMLLVLGAAAYLVMHTLRLLWPARYAIGALVAAGEVAFFVLWCRRYTQLNTQPDVHAPAHVDSMRLFDRFVSLCYSLPDGVDLETYLSAWFRGARVDEIMRGNMEELMAYGFWYKSRQEMAAEGMGHVPGAMVDELEKAFEHQFPGGS</sequence>
<feature type="transmembrane region" description="Helical" evidence="1">
    <location>
        <begin position="53"/>
        <end position="71"/>
    </location>
</feature>
<keyword evidence="3" id="KW-1185">Reference proteome</keyword>
<dbReference type="PANTHER" id="PTHR37471:SF1">
    <property type="entry name" value="AB HYDROLASE-1 DOMAIN-CONTAINING PROTEIN"/>
    <property type="match status" value="1"/>
</dbReference>
<evidence type="ECO:0000313" key="2">
    <source>
        <dbReference type="EMBL" id="KIY94915.1"/>
    </source>
</evidence>
<gene>
    <name evidence="2" type="ORF">MNEG_13048</name>
</gene>
<dbReference type="OrthoDB" id="2017000at2759"/>
<accession>A0A0D2MIT1</accession>
<dbReference type="PANTHER" id="PTHR37471">
    <property type="entry name" value="UNNAMED PRODUCT"/>
    <property type="match status" value="1"/>
</dbReference>
<feature type="transmembrane region" description="Helical" evidence="1">
    <location>
        <begin position="21"/>
        <end position="41"/>
    </location>
</feature>
<organism evidence="2 3">
    <name type="scientific">Monoraphidium neglectum</name>
    <dbReference type="NCBI Taxonomy" id="145388"/>
    <lineage>
        <taxon>Eukaryota</taxon>
        <taxon>Viridiplantae</taxon>
        <taxon>Chlorophyta</taxon>
        <taxon>core chlorophytes</taxon>
        <taxon>Chlorophyceae</taxon>
        <taxon>CS clade</taxon>
        <taxon>Sphaeropleales</taxon>
        <taxon>Selenastraceae</taxon>
        <taxon>Monoraphidium</taxon>
    </lineage>
</organism>
<protein>
    <submittedName>
        <fullName evidence="2">Uncharacterized protein</fullName>
    </submittedName>
</protein>
<dbReference type="RefSeq" id="XP_013893935.1">
    <property type="nucleotide sequence ID" value="XM_014038481.1"/>
</dbReference>
<dbReference type="EMBL" id="KK103813">
    <property type="protein sequence ID" value="KIY94915.1"/>
    <property type="molecule type" value="Genomic_DNA"/>
</dbReference>
<name>A0A0D2MIT1_9CHLO</name>
<evidence type="ECO:0000313" key="3">
    <source>
        <dbReference type="Proteomes" id="UP000054498"/>
    </source>
</evidence>
<reference evidence="2 3" key="1">
    <citation type="journal article" date="2013" name="BMC Genomics">
        <title>Reconstruction of the lipid metabolism for the microalga Monoraphidium neglectum from its genome sequence reveals characteristics suitable for biofuel production.</title>
        <authorList>
            <person name="Bogen C."/>
            <person name="Al-Dilaimi A."/>
            <person name="Albersmeier A."/>
            <person name="Wichmann J."/>
            <person name="Grundmann M."/>
            <person name="Rupp O."/>
            <person name="Lauersen K.J."/>
            <person name="Blifernez-Klassen O."/>
            <person name="Kalinowski J."/>
            <person name="Goesmann A."/>
            <person name="Mussgnug J.H."/>
            <person name="Kruse O."/>
        </authorList>
    </citation>
    <scope>NUCLEOTIDE SEQUENCE [LARGE SCALE GENOMIC DNA]</scope>
    <source>
        <strain evidence="2 3">SAG 48.87</strain>
    </source>
</reference>
<dbReference type="AlphaFoldDB" id="A0A0D2MIT1"/>
<dbReference type="KEGG" id="mng:MNEG_13048"/>
<keyword evidence="1" id="KW-1133">Transmembrane helix</keyword>
<dbReference type="GeneID" id="25730471"/>
<keyword evidence="1" id="KW-0472">Membrane</keyword>
<proteinExistence type="predicted"/>
<dbReference type="Proteomes" id="UP000054498">
    <property type="component" value="Unassembled WGS sequence"/>
</dbReference>
<keyword evidence="1" id="KW-0812">Transmembrane</keyword>